<proteinExistence type="predicted"/>
<protein>
    <submittedName>
        <fullName evidence="2">Uncharacterized protein</fullName>
    </submittedName>
</protein>
<accession>A0A0K2TNK1</accession>
<evidence type="ECO:0000313" key="2">
    <source>
        <dbReference type="EMBL" id="CDW27405.1"/>
    </source>
</evidence>
<dbReference type="AlphaFoldDB" id="A0A0K2TNK1"/>
<feature type="region of interest" description="Disordered" evidence="1">
    <location>
        <begin position="44"/>
        <end position="76"/>
    </location>
</feature>
<dbReference type="EMBL" id="HACA01010044">
    <property type="protein sequence ID" value="CDW27405.1"/>
    <property type="molecule type" value="Transcribed_RNA"/>
</dbReference>
<feature type="compositionally biased region" description="Basic residues" evidence="1">
    <location>
        <begin position="52"/>
        <end position="69"/>
    </location>
</feature>
<name>A0A0K2TNK1_LEPSM</name>
<sequence length="130" mass="14479">MRRRKDIKESQKERRANHYITYREGDKYDIDTALEGLAGVKSNTETDTGIVKKNKDKKKKKQQSRRCNNKTKNLDNHDVVPLELLERAIMGIGPSVSHCNGLEAGEDTVGSEVVSHDATDGAILSIESIA</sequence>
<organism evidence="2">
    <name type="scientific">Lepeophtheirus salmonis</name>
    <name type="common">Salmon louse</name>
    <name type="synonym">Caligus salmonis</name>
    <dbReference type="NCBI Taxonomy" id="72036"/>
    <lineage>
        <taxon>Eukaryota</taxon>
        <taxon>Metazoa</taxon>
        <taxon>Ecdysozoa</taxon>
        <taxon>Arthropoda</taxon>
        <taxon>Crustacea</taxon>
        <taxon>Multicrustacea</taxon>
        <taxon>Hexanauplia</taxon>
        <taxon>Copepoda</taxon>
        <taxon>Siphonostomatoida</taxon>
        <taxon>Caligidae</taxon>
        <taxon>Lepeophtheirus</taxon>
    </lineage>
</organism>
<reference evidence="2" key="1">
    <citation type="submission" date="2014-05" db="EMBL/GenBank/DDBJ databases">
        <authorList>
            <person name="Chronopoulou M."/>
        </authorList>
    </citation>
    <scope>NUCLEOTIDE SEQUENCE</scope>
    <source>
        <tissue evidence="2">Whole organism</tissue>
    </source>
</reference>
<evidence type="ECO:0000256" key="1">
    <source>
        <dbReference type="SAM" id="MobiDB-lite"/>
    </source>
</evidence>
<feature type="non-terminal residue" evidence="2">
    <location>
        <position position="130"/>
    </location>
</feature>